<sequence>MVLRVSFPSMGWSKIGFKGLYYPIPGVEVVDPPVVTREIVEIGAKYSPEFVCLPFKVTLGEFINMIENYNCNVFIMSIDCGPCRLGFYAPIQERILKDLGYDVTIIPIQQDDLLDFQWLEPFYKITNVKGKLMRMVDIIRGIRFAFLKGSYIEDITRYEGLIRCREINRGDTTKTAEKLLKLLDNEWDFQKLHQFNKVIKREFKKIPINRDKKPLRIMIAGENHIVLEPYINMDIVKKFGDEGIEVHQGNSLYGWVMHKLHVNFKRKVLERIAKDYIPMDIGGEAIWVVGHYIECQKKGFDGFIHAYPFTCMPEVSARGIIEGQQPDPFYLPIQFYSFDEHTGYEGMRTRLEAFIDLMKLNKKNNPKFQDTYIEPPEIAEIFDSKEKYDGINTLFTSVVEPFLNTFKILPKLISNKNQE</sequence>
<dbReference type="GeneID" id="41328858"/>
<dbReference type="KEGG" id="psyt:DSAG12_00860"/>
<reference evidence="1 2" key="1">
    <citation type="journal article" date="2020" name="Nature">
        <title>Isolation of an archaeon at the prokaryote-eukaryote interface.</title>
        <authorList>
            <person name="Imachi H."/>
            <person name="Nobu M.K."/>
            <person name="Nakahara N."/>
            <person name="Morono Y."/>
            <person name="Ogawara M."/>
            <person name="Takaki Y."/>
            <person name="Takano Y."/>
            <person name="Uematsu K."/>
            <person name="Ikuta T."/>
            <person name="Ito M."/>
            <person name="Matsui Y."/>
            <person name="Miyazaki M."/>
            <person name="Murata K."/>
            <person name="Saito Y."/>
            <person name="Sakai S."/>
            <person name="Song C."/>
            <person name="Tasumi E."/>
            <person name="Yamanaka Y."/>
            <person name="Yamaguchi T."/>
            <person name="Kamagata Y."/>
            <person name="Tamaki H."/>
            <person name="Takai K."/>
        </authorList>
    </citation>
    <scope>NUCLEOTIDE SEQUENCE [LARGE SCALE GENOMIC DNA]</scope>
    <source>
        <strain evidence="1 2">MK-D1</strain>
    </source>
</reference>
<dbReference type="EMBL" id="CP042905">
    <property type="protein sequence ID" value="QEE15037.1"/>
    <property type="molecule type" value="Genomic_DNA"/>
</dbReference>
<keyword evidence="2" id="KW-1185">Reference proteome</keyword>
<evidence type="ECO:0008006" key="3">
    <source>
        <dbReference type="Google" id="ProtNLM"/>
    </source>
</evidence>
<protein>
    <recommendedName>
        <fullName evidence="3">DUF2229 domain-containing protein</fullName>
    </recommendedName>
</protein>
<evidence type="ECO:0000313" key="2">
    <source>
        <dbReference type="Proteomes" id="UP000321408"/>
    </source>
</evidence>
<dbReference type="AlphaFoldDB" id="A0A5B9D839"/>
<gene>
    <name evidence="1" type="ORF">DSAG12_00860</name>
</gene>
<dbReference type="PANTHER" id="PTHR32329">
    <property type="entry name" value="BIFUNCTIONAL PROTEIN [INCLUDES 2-HYDROXYACYL-COA DEHYDRATASE (N-TER) AND ITS ACTIVATOR DOMAIN (C_TERM)-RELATED"/>
    <property type="match status" value="1"/>
</dbReference>
<dbReference type="RefSeq" id="WP_147661963.1">
    <property type="nucleotide sequence ID" value="NZ_CP042905.2"/>
</dbReference>
<evidence type="ECO:0000313" key="1">
    <source>
        <dbReference type="EMBL" id="QEE15037.1"/>
    </source>
</evidence>
<dbReference type="InterPro" id="IPR051805">
    <property type="entry name" value="Dehydratase_Activator_Redct"/>
</dbReference>
<proteinExistence type="predicted"/>
<name>A0A5B9D839_9ARCH</name>
<dbReference type="PANTHER" id="PTHR32329:SF2">
    <property type="entry name" value="BIFUNCTIONAL PROTEIN [INCLUDES 2-HYDROXYACYL-COA DEHYDRATASE (N-TER) AND ITS ACTIVATOR DOMAIN (C_TERM)"/>
    <property type="match status" value="1"/>
</dbReference>
<reference evidence="1 2" key="2">
    <citation type="journal article" date="2024" name="Int. J. Syst. Evol. Microbiol.">
        <title>Promethearchaeum syntrophicum gen. nov., sp. nov., an anaerobic, obligately syntrophic archaeon, the first isolate of the lineage 'Asgard' archaea, and proposal of the new archaeal phylum Promethearchaeota phyl. nov. and kingdom Promethearchaeati regn. nov.</title>
        <authorList>
            <person name="Imachi H."/>
            <person name="Nobu M.K."/>
            <person name="Kato S."/>
            <person name="Takaki Y."/>
            <person name="Miyazaki M."/>
            <person name="Miyata M."/>
            <person name="Ogawara M."/>
            <person name="Saito Y."/>
            <person name="Sakai S."/>
            <person name="Tahara Y.O."/>
            <person name="Takano Y."/>
            <person name="Tasumi E."/>
            <person name="Uematsu K."/>
            <person name="Yoshimura T."/>
            <person name="Itoh T."/>
            <person name="Ohkuma M."/>
            <person name="Takai K."/>
        </authorList>
    </citation>
    <scope>NUCLEOTIDE SEQUENCE [LARGE SCALE GENOMIC DNA]</scope>
    <source>
        <strain evidence="1 2">MK-D1</strain>
    </source>
</reference>
<dbReference type="Proteomes" id="UP000321408">
    <property type="component" value="Chromosome"/>
</dbReference>
<organism evidence="1 2">
    <name type="scientific">Promethearchaeum syntrophicum</name>
    <dbReference type="NCBI Taxonomy" id="2594042"/>
    <lineage>
        <taxon>Archaea</taxon>
        <taxon>Promethearchaeati</taxon>
        <taxon>Promethearchaeota</taxon>
        <taxon>Promethearchaeia</taxon>
        <taxon>Promethearchaeales</taxon>
        <taxon>Promethearchaeaceae</taxon>
        <taxon>Promethearchaeum</taxon>
    </lineage>
</organism>
<accession>A0A5B9D839</accession>